<dbReference type="PANTHER" id="PTHR14087:SF7">
    <property type="entry name" value="THYMOCYTE NUCLEAR PROTEIN 1"/>
    <property type="match status" value="1"/>
</dbReference>
<dbReference type="PANTHER" id="PTHR14087">
    <property type="entry name" value="THYMOCYTE NUCLEAR PROTEIN 1"/>
    <property type="match status" value="1"/>
</dbReference>
<keyword evidence="4" id="KW-0539">Nucleus</keyword>
<sequence length="217" mass="24328">MLRRVKPFVDAMPKATRRTRSKAGASAGTTVNGTTTAAGGGTTGVTATEARASSGPRYWLLKAEPESRIVNGQDVKFSIDDLKEIKVSPWDGVRNHEAKNNMMAMKKGDLGFFYHSNCKTPGIVGVLKIAKEAYPDYTAFDKKHPYYDPKSKEESPKWFMVDVEYVRHLQRMIPLPEIKSHADELKGMPLLTRSRLSVTSVPQEHWDYLLKLSETEP</sequence>
<dbReference type="SUPFAM" id="SSF88697">
    <property type="entry name" value="PUA domain-like"/>
    <property type="match status" value="1"/>
</dbReference>
<dbReference type="Pfam" id="PF01878">
    <property type="entry name" value="EVE"/>
    <property type="match status" value="1"/>
</dbReference>
<dbReference type="Gene3D" id="3.10.590.10">
    <property type="entry name" value="ph1033 like domains"/>
    <property type="match status" value="1"/>
</dbReference>
<dbReference type="CDD" id="cd21133">
    <property type="entry name" value="EVE"/>
    <property type="match status" value="1"/>
</dbReference>
<name>A0A060SZA4_BLAAD</name>
<accession>A0A060SZA4</accession>
<protein>
    <recommendedName>
        <fullName evidence="2">Thymocyte nuclear protein 1</fullName>
    </recommendedName>
</protein>
<feature type="domain" description="EVE" evidence="6">
    <location>
        <begin position="57"/>
        <end position="212"/>
    </location>
</feature>
<evidence type="ECO:0000256" key="5">
    <source>
        <dbReference type="SAM" id="MobiDB-lite"/>
    </source>
</evidence>
<dbReference type="PhylomeDB" id="A0A060SZA4"/>
<gene>
    <name evidence="7" type="ORF">GNLVRS02_ARAD1C03608g</name>
</gene>
<dbReference type="AlphaFoldDB" id="A0A060SZA4"/>
<organism evidence="7">
    <name type="scientific">Blastobotrys adeninivorans</name>
    <name type="common">Yeast</name>
    <name type="synonym">Arxula adeninivorans</name>
    <dbReference type="NCBI Taxonomy" id="409370"/>
    <lineage>
        <taxon>Eukaryota</taxon>
        <taxon>Fungi</taxon>
        <taxon>Dikarya</taxon>
        <taxon>Ascomycota</taxon>
        <taxon>Saccharomycotina</taxon>
        <taxon>Dipodascomycetes</taxon>
        <taxon>Dipodascales</taxon>
        <taxon>Trichomonascaceae</taxon>
        <taxon>Blastobotrys</taxon>
    </lineage>
</organism>
<dbReference type="FunFam" id="3.10.590.10:FF:000003">
    <property type="entry name" value="Thymocyte nuclear protein 1"/>
    <property type="match status" value="1"/>
</dbReference>
<evidence type="ECO:0000313" key="7">
    <source>
        <dbReference type="EMBL" id="CDP34053.1"/>
    </source>
</evidence>
<dbReference type="GO" id="GO:0005634">
    <property type="term" value="C:nucleus"/>
    <property type="evidence" value="ECO:0007669"/>
    <property type="project" value="UniProtKB-SubCell"/>
</dbReference>
<evidence type="ECO:0000256" key="2">
    <source>
        <dbReference type="ARBA" id="ARBA00014654"/>
    </source>
</evidence>
<reference evidence="7" key="1">
    <citation type="submission" date="2014-02" db="EMBL/GenBank/DDBJ databases">
        <authorList>
            <person name="Genoscope - CEA"/>
        </authorList>
    </citation>
    <scope>NUCLEOTIDE SEQUENCE</scope>
    <source>
        <strain evidence="7">LS3</strain>
    </source>
</reference>
<dbReference type="InterPro" id="IPR002740">
    <property type="entry name" value="EVE_domain"/>
</dbReference>
<feature type="region of interest" description="Disordered" evidence="5">
    <location>
        <begin position="1"/>
        <end position="50"/>
    </location>
</feature>
<dbReference type="InterPro" id="IPR047197">
    <property type="entry name" value="THYN1-like_EVE"/>
</dbReference>
<evidence type="ECO:0000256" key="1">
    <source>
        <dbReference type="ARBA" id="ARBA00004123"/>
    </source>
</evidence>
<reference evidence="7" key="2">
    <citation type="submission" date="2014-06" db="EMBL/GenBank/DDBJ databases">
        <title>The complete genome of Blastobotrys (Arxula) adeninivorans LS3 - a yeast of biotechnological interest.</title>
        <authorList>
            <person name="Kunze G."/>
            <person name="Gaillardin C."/>
            <person name="Czernicka M."/>
            <person name="Durrens P."/>
            <person name="Martin T."/>
            <person name="Boer E."/>
            <person name="Gabaldon T."/>
            <person name="Cruz J."/>
            <person name="Talla E."/>
            <person name="Marck C."/>
            <person name="Goffeau A."/>
            <person name="Barbe V."/>
            <person name="Baret P."/>
            <person name="Baronian K."/>
            <person name="Beier S."/>
            <person name="Bleykasten C."/>
            <person name="Bode R."/>
            <person name="Casaregola S."/>
            <person name="Despons L."/>
            <person name="Fairhead C."/>
            <person name="Giersberg M."/>
            <person name="Gierski P."/>
            <person name="Hahnel U."/>
            <person name="Hartmann A."/>
            <person name="Jankowska D."/>
            <person name="Jubin C."/>
            <person name="Jung P."/>
            <person name="Lafontaine I."/>
            <person name="Leh-Louis V."/>
            <person name="Lemaire M."/>
            <person name="Marcet-Houben M."/>
            <person name="Mascher M."/>
            <person name="Morel G."/>
            <person name="Richard G.-F."/>
            <person name="Riechen J."/>
            <person name="Sacerdot C."/>
            <person name="Sarkar A."/>
            <person name="Savel G."/>
            <person name="Schacherer J."/>
            <person name="Sherman D."/>
            <person name="Straub M.-L."/>
            <person name="Stein N."/>
            <person name="Thierry A."/>
            <person name="Trautwein-Schult A."/>
            <person name="Westhof E."/>
            <person name="Worch S."/>
            <person name="Dujon B."/>
            <person name="Souciet J.-L."/>
            <person name="Wincker P."/>
            <person name="Scholz U."/>
            <person name="Neuveglise N."/>
        </authorList>
    </citation>
    <scope>NUCLEOTIDE SEQUENCE</scope>
    <source>
        <strain evidence="7">LS3</strain>
    </source>
</reference>
<keyword evidence="3" id="KW-0597">Phosphoprotein</keyword>
<proteinExistence type="predicted"/>
<feature type="compositionally biased region" description="Low complexity" evidence="5">
    <location>
        <begin position="23"/>
        <end position="37"/>
    </location>
</feature>
<dbReference type="EMBL" id="HG937693">
    <property type="protein sequence ID" value="CDP34053.1"/>
    <property type="molecule type" value="Genomic_DNA"/>
</dbReference>
<dbReference type="InterPro" id="IPR015947">
    <property type="entry name" value="PUA-like_sf"/>
</dbReference>
<comment type="subcellular location">
    <subcellularLocation>
        <location evidence="1">Nucleus</location>
    </subcellularLocation>
</comment>
<evidence type="ECO:0000256" key="4">
    <source>
        <dbReference type="ARBA" id="ARBA00023242"/>
    </source>
</evidence>
<evidence type="ECO:0000259" key="6">
    <source>
        <dbReference type="Pfam" id="PF01878"/>
    </source>
</evidence>
<dbReference type="InterPro" id="IPR052181">
    <property type="entry name" value="5hmC_binding"/>
</dbReference>
<evidence type="ECO:0000256" key="3">
    <source>
        <dbReference type="ARBA" id="ARBA00022553"/>
    </source>
</evidence>